<dbReference type="Pfam" id="PF00226">
    <property type="entry name" value="DnaJ"/>
    <property type="match status" value="1"/>
</dbReference>
<organism evidence="10 11">
    <name type="scientific">Paraferrimonas haliotis</name>
    <dbReference type="NCBI Taxonomy" id="2013866"/>
    <lineage>
        <taxon>Bacteria</taxon>
        <taxon>Pseudomonadati</taxon>
        <taxon>Pseudomonadota</taxon>
        <taxon>Gammaproteobacteria</taxon>
        <taxon>Alteromonadales</taxon>
        <taxon>Ferrimonadaceae</taxon>
        <taxon>Paraferrimonas</taxon>
    </lineage>
</organism>
<evidence type="ECO:0000256" key="4">
    <source>
        <dbReference type="ARBA" id="ARBA00022989"/>
    </source>
</evidence>
<dbReference type="RefSeq" id="WP_095497941.1">
    <property type="nucleotide sequence ID" value="NZ_BSPO01000001.1"/>
</dbReference>
<dbReference type="HAMAP" id="MF_01153">
    <property type="entry name" value="DjlA"/>
    <property type="match status" value="1"/>
</dbReference>
<protein>
    <recommendedName>
        <fullName evidence="7">Co-chaperone protein DjlA</fullName>
    </recommendedName>
</protein>
<dbReference type="CDD" id="cd06257">
    <property type="entry name" value="DnaJ"/>
    <property type="match status" value="1"/>
</dbReference>
<dbReference type="Gene3D" id="1.10.3680.10">
    <property type="entry name" value="TerB-like"/>
    <property type="match status" value="1"/>
</dbReference>
<comment type="function">
    <text evidence="7">Regulatory DnaK co-chaperone. Direct interaction between DnaK and DjlA is needed for the induction of the wcaABCDE operon, involved in the synthesis of a colanic acid polysaccharide capsule, possibly through activation of the RcsB/RcsC phosphotransfer signaling pathway. The colanic acid capsule may help the bacterium survive conditions outside the host.</text>
</comment>
<sequence>MNIWGKVIGAIIGFLAGKFPGLLLGLWLGHLVDQRGSNNLFGNANRSELFFMSTFAVMGHVAKSTGRITEHDIALASNLMDQLGLTGEKRKMAQAAFVDGKTPGFNLLSVLNDLRRLSMGRSGVLQMFLEIQIQTALADGRLDPEERELLELMARTLGFSNSHLSQLINRWQAEFRNQQQGQNRSQQQQLQDAYRVLGVNQGVSKSELKKVYRRLMSEHHPDKLVAKGLPPEMMDIAKQKAQEIQSAYELVKNQVN</sequence>
<dbReference type="InterPro" id="IPR023749">
    <property type="entry name" value="DjlA"/>
</dbReference>
<dbReference type="GO" id="GO:0005886">
    <property type="term" value="C:plasma membrane"/>
    <property type="evidence" value="ECO:0007669"/>
    <property type="project" value="UniProtKB-SubCell"/>
</dbReference>
<dbReference type="SUPFAM" id="SSF46565">
    <property type="entry name" value="Chaperone J-domain"/>
    <property type="match status" value="1"/>
</dbReference>
<comment type="subcellular location">
    <subcellularLocation>
        <location evidence="7">Cell inner membrane</location>
        <topology evidence="7">Single-pass type III membrane protein</topology>
    </subcellularLocation>
</comment>
<gene>
    <name evidence="7 10" type="primary">djlA</name>
    <name evidence="10" type="ORF">GCM10007894_03670</name>
</gene>
<feature type="transmembrane region" description="Helical" evidence="8">
    <location>
        <begin position="7"/>
        <end position="28"/>
    </location>
</feature>
<feature type="domain" description="J" evidence="9">
    <location>
        <begin position="192"/>
        <end position="256"/>
    </location>
</feature>
<evidence type="ECO:0000313" key="11">
    <source>
        <dbReference type="Proteomes" id="UP001157439"/>
    </source>
</evidence>
<comment type="subunit">
    <text evidence="7">Homodimer.</text>
</comment>
<dbReference type="InterPro" id="IPR029024">
    <property type="entry name" value="TerB-like"/>
</dbReference>
<evidence type="ECO:0000256" key="5">
    <source>
        <dbReference type="ARBA" id="ARBA00023136"/>
    </source>
</evidence>
<keyword evidence="5 7" id="KW-0472">Membrane</keyword>
<dbReference type="Pfam" id="PF05099">
    <property type="entry name" value="TerB"/>
    <property type="match status" value="1"/>
</dbReference>
<dbReference type="Proteomes" id="UP001157439">
    <property type="component" value="Unassembled WGS sequence"/>
</dbReference>
<dbReference type="InterPro" id="IPR007791">
    <property type="entry name" value="DjlA_N"/>
</dbReference>
<dbReference type="InterPro" id="IPR036869">
    <property type="entry name" value="J_dom_sf"/>
</dbReference>
<accession>A0AA37TT55</accession>
<comment type="caution">
    <text evidence="10">The sequence shown here is derived from an EMBL/GenBank/DDBJ whole genome shotgun (WGS) entry which is preliminary data.</text>
</comment>
<keyword evidence="4 7" id="KW-1133">Transmembrane helix</keyword>
<feature type="topological domain" description="Cytoplasmic" evidence="7">
    <location>
        <begin position="31"/>
        <end position="256"/>
    </location>
</feature>
<dbReference type="PROSITE" id="PS50076">
    <property type="entry name" value="DNAJ_2"/>
    <property type="match status" value="1"/>
</dbReference>
<dbReference type="CDD" id="cd07316">
    <property type="entry name" value="terB_like_DjlA"/>
    <property type="match status" value="1"/>
</dbReference>
<evidence type="ECO:0000256" key="3">
    <source>
        <dbReference type="ARBA" id="ARBA00022692"/>
    </source>
</evidence>
<dbReference type="SMART" id="SM00271">
    <property type="entry name" value="DnaJ"/>
    <property type="match status" value="1"/>
</dbReference>
<dbReference type="InterPro" id="IPR001623">
    <property type="entry name" value="DnaJ_domain"/>
</dbReference>
<dbReference type="GO" id="GO:0051087">
    <property type="term" value="F:protein-folding chaperone binding"/>
    <property type="evidence" value="ECO:0007669"/>
    <property type="project" value="InterPro"/>
</dbReference>
<evidence type="ECO:0000313" key="10">
    <source>
        <dbReference type="EMBL" id="GLS82390.1"/>
    </source>
</evidence>
<reference evidence="10 11" key="1">
    <citation type="journal article" date="2014" name="Int. J. Syst. Evol. Microbiol.">
        <title>Complete genome sequence of Corynebacterium casei LMG S-19264T (=DSM 44701T), isolated from a smear-ripened cheese.</title>
        <authorList>
            <consortium name="US DOE Joint Genome Institute (JGI-PGF)"/>
            <person name="Walter F."/>
            <person name="Albersmeier A."/>
            <person name="Kalinowski J."/>
            <person name="Ruckert C."/>
        </authorList>
    </citation>
    <scope>NUCLEOTIDE SEQUENCE [LARGE SCALE GENOMIC DNA]</scope>
    <source>
        <strain evidence="10 11">NBRC 112785</strain>
    </source>
</reference>
<evidence type="ECO:0000256" key="7">
    <source>
        <dbReference type="HAMAP-Rule" id="MF_01153"/>
    </source>
</evidence>
<keyword evidence="3 7" id="KW-0812">Transmembrane</keyword>
<keyword evidence="2 7" id="KW-0997">Cell inner membrane</keyword>
<evidence type="ECO:0000256" key="6">
    <source>
        <dbReference type="ARBA" id="ARBA00023186"/>
    </source>
</evidence>
<evidence type="ECO:0000259" key="9">
    <source>
        <dbReference type="PROSITE" id="PS50076"/>
    </source>
</evidence>
<evidence type="ECO:0000256" key="2">
    <source>
        <dbReference type="ARBA" id="ARBA00022519"/>
    </source>
</evidence>
<dbReference type="PANTHER" id="PTHR24074">
    <property type="entry name" value="CO-CHAPERONE PROTEIN DJLA"/>
    <property type="match status" value="1"/>
</dbReference>
<feature type="topological domain" description="Periplasmic" evidence="7">
    <location>
        <begin position="1"/>
        <end position="6"/>
    </location>
</feature>
<keyword evidence="6 7" id="KW-0143">Chaperone</keyword>
<dbReference type="InterPro" id="IPR050817">
    <property type="entry name" value="DjlA_DnaK_co-chaperone"/>
</dbReference>
<dbReference type="NCBIfam" id="NF006948">
    <property type="entry name" value="PRK09430.1"/>
    <property type="match status" value="1"/>
</dbReference>
<dbReference type="Gene3D" id="1.10.287.110">
    <property type="entry name" value="DnaJ domain"/>
    <property type="match status" value="1"/>
</dbReference>
<keyword evidence="1 7" id="KW-1003">Cell membrane</keyword>
<proteinExistence type="inferred from homology"/>
<keyword evidence="11" id="KW-1185">Reference proteome</keyword>
<comment type="domain">
    <text evidence="7">The transmembrane domain is a dimerization domain.</text>
</comment>
<dbReference type="EMBL" id="BSPO01000001">
    <property type="protein sequence ID" value="GLS82390.1"/>
    <property type="molecule type" value="Genomic_DNA"/>
</dbReference>
<evidence type="ECO:0000256" key="8">
    <source>
        <dbReference type="SAM" id="Phobius"/>
    </source>
</evidence>
<dbReference type="PRINTS" id="PR00625">
    <property type="entry name" value="JDOMAIN"/>
</dbReference>
<name>A0AA37TT55_9GAMM</name>
<dbReference type="AlphaFoldDB" id="A0AA37TT55"/>
<evidence type="ECO:0000256" key="1">
    <source>
        <dbReference type="ARBA" id="ARBA00022475"/>
    </source>
</evidence>